<evidence type="ECO:0000313" key="2">
    <source>
        <dbReference type="Proteomes" id="UP000586827"/>
    </source>
</evidence>
<gene>
    <name evidence="1" type="ORF">HLB23_05530</name>
</gene>
<protein>
    <submittedName>
        <fullName evidence="1">XRE family transcriptional regulator</fullName>
    </submittedName>
</protein>
<proteinExistence type="predicted"/>
<sequence length="218" mass="23946">MAATGSDSTDDTSARRLAEVVVARMGALHRSRRRVHLRGGPTEPTLLKIERGEARGLTPKTLRRLDIGLDWTAGSAENVYFAGGNPTPLKERTGIVTGPPGVYVDAETITELITAAHEIGDLAESESPSMRAAARRLDATIQPLYARFVTQLLEANRRQGGALGPLVAILGPYLDRTIDPARDNEEEARYRRWLAGMRVELDESTRRRFETRLTEASA</sequence>
<reference evidence="1 2" key="1">
    <citation type="submission" date="2020-05" db="EMBL/GenBank/DDBJ databases">
        <title>MicrobeNet Type strains.</title>
        <authorList>
            <person name="Nicholson A.C."/>
        </authorList>
    </citation>
    <scope>NUCLEOTIDE SEQUENCE [LARGE SCALE GENOMIC DNA]</scope>
    <source>
        <strain evidence="1 2">JCM 3224</strain>
    </source>
</reference>
<name>A0A849C0D9_9NOCA</name>
<comment type="caution">
    <text evidence="1">The sequence shown here is derived from an EMBL/GenBank/DDBJ whole genome shotgun (WGS) entry which is preliminary data.</text>
</comment>
<organism evidence="1 2">
    <name type="scientific">Nocardia uniformis</name>
    <dbReference type="NCBI Taxonomy" id="53432"/>
    <lineage>
        <taxon>Bacteria</taxon>
        <taxon>Bacillati</taxon>
        <taxon>Actinomycetota</taxon>
        <taxon>Actinomycetes</taxon>
        <taxon>Mycobacteriales</taxon>
        <taxon>Nocardiaceae</taxon>
        <taxon>Nocardia</taxon>
    </lineage>
</organism>
<dbReference type="AlphaFoldDB" id="A0A849C0D9"/>
<dbReference type="EMBL" id="JABELX010000001">
    <property type="protein sequence ID" value="NNH69337.1"/>
    <property type="molecule type" value="Genomic_DNA"/>
</dbReference>
<dbReference type="Proteomes" id="UP000586827">
    <property type="component" value="Unassembled WGS sequence"/>
</dbReference>
<dbReference type="RefSeq" id="WP_067525414.1">
    <property type="nucleotide sequence ID" value="NZ_JABELX010000001.1"/>
</dbReference>
<accession>A0A849C0D9</accession>
<keyword evidence="2" id="KW-1185">Reference proteome</keyword>
<evidence type="ECO:0000313" key="1">
    <source>
        <dbReference type="EMBL" id="NNH69337.1"/>
    </source>
</evidence>